<dbReference type="InterPro" id="IPR042242">
    <property type="entry name" value="RecO_C"/>
</dbReference>
<comment type="caution">
    <text evidence="9">The sequence shown here is derived from an EMBL/GenBank/DDBJ whole genome shotgun (WGS) entry which is preliminary data.</text>
</comment>
<evidence type="ECO:0000256" key="1">
    <source>
        <dbReference type="ARBA" id="ARBA00007452"/>
    </source>
</evidence>
<keyword evidence="5 7" id="KW-0234">DNA repair</keyword>
<evidence type="ECO:0000256" key="6">
    <source>
        <dbReference type="ARBA" id="ARBA00033409"/>
    </source>
</evidence>
<dbReference type="GO" id="GO:0006302">
    <property type="term" value="P:double-strand break repair"/>
    <property type="evidence" value="ECO:0007669"/>
    <property type="project" value="TreeGrafter"/>
</dbReference>
<dbReference type="InterPro" id="IPR003717">
    <property type="entry name" value="RecO"/>
</dbReference>
<dbReference type="SUPFAM" id="SSF57863">
    <property type="entry name" value="ArfGap/RecO-like zinc finger"/>
    <property type="match status" value="1"/>
</dbReference>
<dbReference type="PANTHER" id="PTHR33991:SF1">
    <property type="entry name" value="DNA REPAIR PROTEIN RECO"/>
    <property type="match status" value="1"/>
</dbReference>
<organism evidence="9 10">
    <name type="scientific">Peptostreptococcus anaerobius</name>
    <dbReference type="NCBI Taxonomy" id="1261"/>
    <lineage>
        <taxon>Bacteria</taxon>
        <taxon>Bacillati</taxon>
        <taxon>Bacillota</taxon>
        <taxon>Clostridia</taxon>
        <taxon>Peptostreptococcales</taxon>
        <taxon>Peptostreptococcaceae</taxon>
        <taxon>Peptostreptococcus</taxon>
    </lineage>
</organism>
<dbReference type="InterPro" id="IPR022572">
    <property type="entry name" value="DNA_rep/recomb_RecO_N"/>
</dbReference>
<evidence type="ECO:0000313" key="9">
    <source>
        <dbReference type="EMBL" id="KXI10500.1"/>
    </source>
</evidence>
<dbReference type="InterPro" id="IPR037278">
    <property type="entry name" value="ARFGAP/RecO"/>
</dbReference>
<dbReference type="Gene3D" id="6.20.220.20">
    <property type="entry name" value="Recombination protein O, zinc-binding domain"/>
    <property type="match status" value="1"/>
</dbReference>
<dbReference type="NCBIfam" id="TIGR00613">
    <property type="entry name" value="reco"/>
    <property type="match status" value="1"/>
</dbReference>
<reference evidence="9 10" key="1">
    <citation type="submission" date="2016-02" db="EMBL/GenBank/DDBJ databases">
        <authorList>
            <person name="Wen L."/>
            <person name="He K."/>
            <person name="Yang H."/>
        </authorList>
    </citation>
    <scope>NUCLEOTIDE SEQUENCE [LARGE SCALE GENOMIC DNA]</scope>
    <source>
        <strain evidence="9 10">MJR8628A</strain>
    </source>
</reference>
<dbReference type="Gene3D" id="2.40.50.140">
    <property type="entry name" value="Nucleic acid-binding proteins"/>
    <property type="match status" value="1"/>
</dbReference>
<dbReference type="Proteomes" id="UP000070326">
    <property type="component" value="Unassembled WGS sequence"/>
</dbReference>
<keyword evidence="4 7" id="KW-0233">DNA recombination</keyword>
<protein>
    <recommendedName>
        <fullName evidence="2 7">DNA repair protein RecO</fullName>
    </recommendedName>
    <alternativeName>
        <fullName evidence="6 7">Recombination protein O</fullName>
    </alternativeName>
</protein>
<evidence type="ECO:0000256" key="2">
    <source>
        <dbReference type="ARBA" id="ARBA00021310"/>
    </source>
</evidence>
<dbReference type="eggNOG" id="COG1381">
    <property type="taxonomic scope" value="Bacteria"/>
</dbReference>
<dbReference type="GO" id="GO:0006310">
    <property type="term" value="P:DNA recombination"/>
    <property type="evidence" value="ECO:0007669"/>
    <property type="project" value="UniProtKB-UniRule"/>
</dbReference>
<evidence type="ECO:0000313" key="10">
    <source>
        <dbReference type="Proteomes" id="UP000070326"/>
    </source>
</evidence>
<dbReference type="Pfam" id="PF02565">
    <property type="entry name" value="RecO_C"/>
    <property type="match status" value="1"/>
</dbReference>
<comment type="similarity">
    <text evidence="1 7">Belongs to the RecO family.</text>
</comment>
<evidence type="ECO:0000256" key="4">
    <source>
        <dbReference type="ARBA" id="ARBA00023172"/>
    </source>
</evidence>
<dbReference type="GO" id="GO:0043590">
    <property type="term" value="C:bacterial nucleoid"/>
    <property type="evidence" value="ECO:0007669"/>
    <property type="project" value="TreeGrafter"/>
</dbReference>
<keyword evidence="3 7" id="KW-0227">DNA damage</keyword>
<dbReference type="InterPro" id="IPR012340">
    <property type="entry name" value="NA-bd_OB-fold"/>
</dbReference>
<dbReference type="Gene3D" id="1.20.1440.120">
    <property type="entry name" value="Recombination protein O, C-terminal domain"/>
    <property type="match status" value="1"/>
</dbReference>
<dbReference type="PANTHER" id="PTHR33991">
    <property type="entry name" value="DNA REPAIR PROTEIN RECO"/>
    <property type="match status" value="1"/>
</dbReference>
<dbReference type="Pfam" id="PF11967">
    <property type="entry name" value="RecO_N"/>
    <property type="match status" value="1"/>
</dbReference>
<dbReference type="RefSeq" id="WP_061102042.1">
    <property type="nucleotide sequence ID" value="NZ_JAWEAY010000004.1"/>
</dbReference>
<sequence>MSVINTQAVVLKALKFKENDIILTLFTRNYGKVSAIARGAQKPKSKLIATSQVFSYNNYVLRKQNDMYVVYQSDSIKSFYNIATDFDAFSYASFIMKLVEGVLVEGQTNNRLFVLLVRTLFLYSEGVDNPKFILDAFIVKFLDYTGFKPNVDACTSCSSTNYRKAVFSISDGGIVCDKCIKKQENYLKIDQTTIRLMQYILKNDIIDINKAEVAKVLVDELFFLLKKYLINYFEYINFKSIDMLKNLT</sequence>
<feature type="domain" description="DNA replication/recombination mediator RecO N-terminal" evidence="8">
    <location>
        <begin position="1"/>
        <end position="79"/>
    </location>
</feature>
<evidence type="ECO:0000256" key="5">
    <source>
        <dbReference type="ARBA" id="ARBA00023204"/>
    </source>
</evidence>
<dbReference type="AlphaFoldDB" id="A0A135YM68"/>
<dbReference type="HAMAP" id="MF_00201">
    <property type="entry name" value="RecO"/>
    <property type="match status" value="1"/>
</dbReference>
<evidence type="ECO:0000256" key="3">
    <source>
        <dbReference type="ARBA" id="ARBA00022763"/>
    </source>
</evidence>
<dbReference type="EMBL" id="LSQZ01000091">
    <property type="protein sequence ID" value="KXI10500.1"/>
    <property type="molecule type" value="Genomic_DNA"/>
</dbReference>
<dbReference type="SUPFAM" id="SSF50249">
    <property type="entry name" value="Nucleic acid-binding proteins"/>
    <property type="match status" value="1"/>
</dbReference>
<dbReference type="STRING" id="1261.HMPREF3195_01819"/>
<dbReference type="PATRIC" id="fig|1261.5.peg.1827"/>
<name>A0A135YM68_9FIRM</name>
<evidence type="ECO:0000259" key="8">
    <source>
        <dbReference type="Pfam" id="PF11967"/>
    </source>
</evidence>
<accession>A0A135YM68</accession>
<evidence type="ECO:0000256" key="7">
    <source>
        <dbReference type="HAMAP-Rule" id="MF_00201"/>
    </source>
</evidence>
<proteinExistence type="inferred from homology"/>
<comment type="function">
    <text evidence="7">Involved in DNA repair and RecF pathway recombination.</text>
</comment>
<gene>
    <name evidence="7" type="primary">recO</name>
    <name evidence="9" type="ORF">HMPREF3195_01819</name>
</gene>